<feature type="modified residue" description="4-aspartylphosphate" evidence="4">
    <location>
        <position position="56"/>
    </location>
</feature>
<feature type="domain" description="Response regulatory" evidence="6">
    <location>
        <begin position="4"/>
        <end position="121"/>
    </location>
</feature>
<evidence type="ECO:0000256" key="3">
    <source>
        <dbReference type="ARBA" id="ARBA00023163"/>
    </source>
</evidence>
<evidence type="ECO:0000313" key="7">
    <source>
        <dbReference type="EMBL" id="MBP3966001.1"/>
    </source>
</evidence>
<feature type="domain" description="HTH araC/xylS-type" evidence="5">
    <location>
        <begin position="437"/>
        <end position="534"/>
    </location>
</feature>
<dbReference type="SUPFAM" id="SSF52172">
    <property type="entry name" value="CheY-like"/>
    <property type="match status" value="1"/>
</dbReference>
<evidence type="ECO:0000259" key="6">
    <source>
        <dbReference type="PROSITE" id="PS50110"/>
    </source>
</evidence>
<evidence type="ECO:0000313" key="8">
    <source>
        <dbReference type="Proteomes" id="UP000673394"/>
    </source>
</evidence>
<protein>
    <submittedName>
        <fullName evidence="7">Response regulator</fullName>
    </submittedName>
</protein>
<dbReference type="PROSITE" id="PS01124">
    <property type="entry name" value="HTH_ARAC_FAMILY_2"/>
    <property type="match status" value="1"/>
</dbReference>
<dbReference type="SMART" id="SM00448">
    <property type="entry name" value="REC"/>
    <property type="match status" value="1"/>
</dbReference>
<dbReference type="RefSeq" id="WP_210662824.1">
    <property type="nucleotide sequence ID" value="NZ_JAGKSP010000014.1"/>
</dbReference>
<evidence type="ECO:0000256" key="2">
    <source>
        <dbReference type="ARBA" id="ARBA00023125"/>
    </source>
</evidence>
<reference evidence="7 8" key="1">
    <citation type="submission" date="2021-04" db="EMBL/GenBank/DDBJ databases">
        <title>Paenibacillus sp. DLE-14 whole genome sequence.</title>
        <authorList>
            <person name="Ham Y.J."/>
        </authorList>
    </citation>
    <scope>NUCLEOTIDE SEQUENCE [LARGE SCALE GENOMIC DNA]</scope>
    <source>
        <strain evidence="7 8">DLE-14</strain>
    </source>
</reference>
<dbReference type="PANTHER" id="PTHR43280:SF2">
    <property type="entry name" value="HTH-TYPE TRANSCRIPTIONAL REGULATOR EXSA"/>
    <property type="match status" value="1"/>
</dbReference>
<comment type="caution">
    <text evidence="7">The sequence shown here is derived from an EMBL/GenBank/DDBJ whole genome shotgun (WGS) entry which is preliminary data.</text>
</comment>
<dbReference type="Gene3D" id="3.40.50.2300">
    <property type="match status" value="1"/>
</dbReference>
<dbReference type="SUPFAM" id="SSF46689">
    <property type="entry name" value="Homeodomain-like"/>
    <property type="match status" value="2"/>
</dbReference>
<gene>
    <name evidence="7" type="ORF">I8J30_25180</name>
</gene>
<dbReference type="PANTHER" id="PTHR43280">
    <property type="entry name" value="ARAC-FAMILY TRANSCRIPTIONAL REGULATOR"/>
    <property type="match status" value="1"/>
</dbReference>
<accession>A0ABS5CJF4</accession>
<dbReference type="Pfam" id="PF12833">
    <property type="entry name" value="HTH_18"/>
    <property type="match status" value="1"/>
</dbReference>
<keyword evidence="3" id="KW-0804">Transcription</keyword>
<dbReference type="InterPro" id="IPR001789">
    <property type="entry name" value="Sig_transdc_resp-reg_receiver"/>
</dbReference>
<proteinExistence type="predicted"/>
<dbReference type="Pfam" id="PF00072">
    <property type="entry name" value="Response_reg"/>
    <property type="match status" value="1"/>
</dbReference>
<dbReference type="CDD" id="cd17536">
    <property type="entry name" value="REC_YesN-like"/>
    <property type="match status" value="1"/>
</dbReference>
<organism evidence="7 8">
    <name type="scientific">Paenibacillus lignilyticus</name>
    <dbReference type="NCBI Taxonomy" id="1172615"/>
    <lineage>
        <taxon>Bacteria</taxon>
        <taxon>Bacillati</taxon>
        <taxon>Bacillota</taxon>
        <taxon>Bacilli</taxon>
        <taxon>Bacillales</taxon>
        <taxon>Paenibacillaceae</taxon>
        <taxon>Paenibacillus</taxon>
    </lineage>
</organism>
<dbReference type="EMBL" id="JAGKSP010000014">
    <property type="protein sequence ID" value="MBP3966001.1"/>
    <property type="molecule type" value="Genomic_DNA"/>
</dbReference>
<name>A0ABS5CJF4_9BACL</name>
<dbReference type="Gene3D" id="1.10.10.60">
    <property type="entry name" value="Homeodomain-like"/>
    <property type="match status" value="2"/>
</dbReference>
<keyword evidence="4" id="KW-0597">Phosphoprotein</keyword>
<dbReference type="Proteomes" id="UP000673394">
    <property type="component" value="Unassembled WGS sequence"/>
</dbReference>
<dbReference type="InterPro" id="IPR011006">
    <property type="entry name" value="CheY-like_superfamily"/>
</dbReference>
<keyword evidence="2" id="KW-0238">DNA-binding</keyword>
<keyword evidence="8" id="KW-1185">Reference proteome</keyword>
<evidence type="ECO:0000256" key="1">
    <source>
        <dbReference type="ARBA" id="ARBA00023015"/>
    </source>
</evidence>
<sequence>MMHRLLIVDDEPYIVSSLKELFEEAAHLELDIYCAGSAMDAIERLEQTRIDIVLSDIRMPGMTGLELLAQIRRRWPACKVIFLSGHNEFSYVQEALRQGSAGYLLKTDEEEEIVHAVANVIANMNSEQSLQSNMEKAQLRMRQAQPLLQRGFLTELAEGEPIADATREKRFQELELGLQADRPFMLVVGRIDRWDEKYSAMDKELLLYAVQNIAEEVVGHAGAFYPVMSDRSRFFWIIQVGSGAAEAEVPSRFVQESLDFIQNQCELLLHVPVSLASTEQPIEWSDLSEYYGRLNRLLIRGLGQGDRMLLYEKQEDPDSEARISRWQSEFNQLGTLIESGNRDAFLQLLESILERAAGRSYGIVQETYYTVATLLLSNMNRWGLYEAVSLKLPIHRLLHLDGHVSWQEAGDYLKRTADSIFALLDQDKSAKSNEVVDQLHGYIHKHIEGDLSLSRLADLVGLNASYLCRLYKQLTGSGLSEYITELKLTKAKELLRDPQLKIGEVALRIGLDPGYFSRYFKKMTTLSPQEYREKAAIRTTE</sequence>
<dbReference type="InterPro" id="IPR009057">
    <property type="entry name" value="Homeodomain-like_sf"/>
</dbReference>
<evidence type="ECO:0000256" key="4">
    <source>
        <dbReference type="PROSITE-ProRule" id="PRU00169"/>
    </source>
</evidence>
<evidence type="ECO:0000259" key="5">
    <source>
        <dbReference type="PROSITE" id="PS01124"/>
    </source>
</evidence>
<keyword evidence="1" id="KW-0805">Transcription regulation</keyword>
<dbReference type="SMART" id="SM00342">
    <property type="entry name" value="HTH_ARAC"/>
    <property type="match status" value="1"/>
</dbReference>
<dbReference type="InterPro" id="IPR018060">
    <property type="entry name" value="HTH_AraC"/>
</dbReference>
<dbReference type="PROSITE" id="PS50110">
    <property type="entry name" value="RESPONSE_REGULATORY"/>
    <property type="match status" value="1"/>
</dbReference>